<gene>
    <name evidence="6" type="ORF">A3Q56_00196</name>
</gene>
<dbReference type="Gene3D" id="6.10.250.2090">
    <property type="match status" value="1"/>
</dbReference>
<feature type="transmembrane region" description="Helical" evidence="4">
    <location>
        <begin position="26"/>
        <end position="51"/>
    </location>
</feature>
<comment type="subcellular location">
    <subcellularLocation>
        <location evidence="1">Membrane</location>
    </subcellularLocation>
</comment>
<keyword evidence="7" id="KW-1185">Reference proteome</keyword>
<comment type="similarity">
    <text evidence="2">Belongs to the band 7/mec-2 family.</text>
</comment>
<dbReference type="SUPFAM" id="SSF117892">
    <property type="entry name" value="Band 7/SPFH domain"/>
    <property type="match status" value="1"/>
</dbReference>
<sequence>MINKGKNVQVAERHEDSSLGGRCCSIFLTTMSVLTIIITFPVSIFMCIKVVQEYERVVIFRLGRLLSGRARGPGIFFVIPCIDNYKILDLRTVAFDVPPQEILTSDSVTVAVDAVVYYQIADAVSSVVNVEDASRATRLLAATTLRNELGTKDLSEILQNRDSISNRMQTSLDEATDIWGIKVERIEIKDVRLPIQMQKSMSAIAEATRDAKAKIITAEGEKNAAASIKAAADIISGSAGALQLRYLQTLNSISAEKNSTIIFPVPIDFLSSFIKN</sequence>
<dbReference type="InterPro" id="IPR036013">
    <property type="entry name" value="Band_7/SPFH_dom_sf"/>
</dbReference>
<evidence type="ECO:0000259" key="5">
    <source>
        <dbReference type="SMART" id="SM00244"/>
    </source>
</evidence>
<dbReference type="PROSITE" id="PS01270">
    <property type="entry name" value="BAND_7"/>
    <property type="match status" value="1"/>
</dbReference>
<dbReference type="PRINTS" id="PR00721">
    <property type="entry name" value="STOMATIN"/>
</dbReference>
<dbReference type="FunFam" id="3.30.479.30:FF:000002">
    <property type="entry name" value="band 7 protein AGAP004871"/>
    <property type="match status" value="1"/>
</dbReference>
<protein>
    <submittedName>
        <fullName evidence="6">Podocin</fullName>
    </submittedName>
</protein>
<evidence type="ECO:0000313" key="7">
    <source>
        <dbReference type="Proteomes" id="UP000078046"/>
    </source>
</evidence>
<proteinExistence type="inferred from homology"/>
<dbReference type="InterPro" id="IPR001107">
    <property type="entry name" value="Band_7"/>
</dbReference>
<dbReference type="Pfam" id="PF01145">
    <property type="entry name" value="Band_7"/>
    <property type="match status" value="1"/>
</dbReference>
<dbReference type="InterPro" id="IPR043202">
    <property type="entry name" value="Band-7_stomatin-like"/>
</dbReference>
<accession>A0A177BCU9</accession>
<dbReference type="Proteomes" id="UP000078046">
    <property type="component" value="Unassembled WGS sequence"/>
</dbReference>
<dbReference type="InterPro" id="IPR001972">
    <property type="entry name" value="Stomatin_HflK_fam"/>
</dbReference>
<dbReference type="SMART" id="SM00244">
    <property type="entry name" value="PHB"/>
    <property type="match status" value="1"/>
</dbReference>
<dbReference type="PANTHER" id="PTHR10264:SF19">
    <property type="entry name" value="AT06885P-RELATED"/>
    <property type="match status" value="1"/>
</dbReference>
<keyword evidence="4" id="KW-0812">Transmembrane</keyword>
<keyword evidence="4" id="KW-1133">Transmembrane helix</keyword>
<dbReference type="PANTHER" id="PTHR10264">
    <property type="entry name" value="BAND 7 PROTEIN-RELATED"/>
    <property type="match status" value="1"/>
</dbReference>
<dbReference type="OrthoDB" id="2105077at2759"/>
<evidence type="ECO:0000256" key="2">
    <source>
        <dbReference type="ARBA" id="ARBA00008164"/>
    </source>
</evidence>
<keyword evidence="3 4" id="KW-0472">Membrane</keyword>
<dbReference type="GO" id="GO:0005886">
    <property type="term" value="C:plasma membrane"/>
    <property type="evidence" value="ECO:0007669"/>
    <property type="project" value="InterPro"/>
</dbReference>
<evidence type="ECO:0000256" key="3">
    <source>
        <dbReference type="ARBA" id="ARBA00023136"/>
    </source>
</evidence>
<dbReference type="AlphaFoldDB" id="A0A177BCU9"/>
<organism evidence="6 7">
    <name type="scientific">Intoshia linei</name>
    <dbReference type="NCBI Taxonomy" id="1819745"/>
    <lineage>
        <taxon>Eukaryota</taxon>
        <taxon>Metazoa</taxon>
        <taxon>Spiralia</taxon>
        <taxon>Lophotrochozoa</taxon>
        <taxon>Mesozoa</taxon>
        <taxon>Orthonectida</taxon>
        <taxon>Rhopaluridae</taxon>
        <taxon>Intoshia</taxon>
    </lineage>
</organism>
<comment type="caution">
    <text evidence="6">The sequence shown here is derived from an EMBL/GenBank/DDBJ whole genome shotgun (WGS) entry which is preliminary data.</text>
</comment>
<dbReference type="Gene3D" id="3.30.479.30">
    <property type="entry name" value="Band 7 domain"/>
    <property type="match status" value="1"/>
</dbReference>
<name>A0A177BCU9_9BILA</name>
<reference evidence="6 7" key="1">
    <citation type="submission" date="2016-04" db="EMBL/GenBank/DDBJ databases">
        <title>The genome of Intoshia linei affirms orthonectids as highly simplified spiralians.</title>
        <authorList>
            <person name="Mikhailov K.V."/>
            <person name="Slusarev G.S."/>
            <person name="Nikitin M.A."/>
            <person name="Logacheva M.D."/>
            <person name="Penin A."/>
            <person name="Aleoshin V."/>
            <person name="Panchin Y.V."/>
        </authorList>
    </citation>
    <scope>NUCLEOTIDE SEQUENCE [LARGE SCALE GENOMIC DNA]</scope>
    <source>
        <strain evidence="6">Intl2013</strain>
        <tissue evidence="6">Whole animal</tissue>
    </source>
</reference>
<evidence type="ECO:0000256" key="4">
    <source>
        <dbReference type="SAM" id="Phobius"/>
    </source>
</evidence>
<dbReference type="InterPro" id="IPR018080">
    <property type="entry name" value="Band_7/stomatin-like_CS"/>
</dbReference>
<dbReference type="EMBL" id="LWCA01000009">
    <property type="protein sequence ID" value="OAF72006.1"/>
    <property type="molecule type" value="Genomic_DNA"/>
</dbReference>
<evidence type="ECO:0000313" key="6">
    <source>
        <dbReference type="EMBL" id="OAF72006.1"/>
    </source>
</evidence>
<feature type="domain" description="Band 7" evidence="5">
    <location>
        <begin position="46"/>
        <end position="205"/>
    </location>
</feature>
<evidence type="ECO:0000256" key="1">
    <source>
        <dbReference type="ARBA" id="ARBA00004370"/>
    </source>
</evidence>